<sequence>MCADRMLDTCERRTPSPRLLVLFVLTQTTSSHRRNPISPRPAAHALRQLPGGARTSCIPLDDCDRAVLSSLFRCSQERQIVPCYKSQSSTPERHRGGGVA</sequence>
<proteinExistence type="predicted"/>
<keyword evidence="2" id="KW-1185">Reference proteome</keyword>
<dbReference type="EMBL" id="KV429075">
    <property type="protein sequence ID" value="KZT67574.1"/>
    <property type="molecule type" value="Genomic_DNA"/>
</dbReference>
<dbReference type="AlphaFoldDB" id="A0A165NZL3"/>
<reference evidence="1 2" key="1">
    <citation type="journal article" date="2016" name="Mol. Biol. Evol.">
        <title>Comparative Genomics of Early-Diverging Mushroom-Forming Fungi Provides Insights into the Origins of Lignocellulose Decay Capabilities.</title>
        <authorList>
            <person name="Nagy L.G."/>
            <person name="Riley R."/>
            <person name="Tritt A."/>
            <person name="Adam C."/>
            <person name="Daum C."/>
            <person name="Floudas D."/>
            <person name="Sun H."/>
            <person name="Yadav J.S."/>
            <person name="Pangilinan J."/>
            <person name="Larsson K.H."/>
            <person name="Matsuura K."/>
            <person name="Barry K."/>
            <person name="Labutti K."/>
            <person name="Kuo R."/>
            <person name="Ohm R.A."/>
            <person name="Bhattacharya S.S."/>
            <person name="Shirouzu T."/>
            <person name="Yoshinaga Y."/>
            <person name="Martin F.M."/>
            <person name="Grigoriev I.V."/>
            <person name="Hibbett D.S."/>
        </authorList>
    </citation>
    <scope>NUCLEOTIDE SEQUENCE [LARGE SCALE GENOMIC DNA]</scope>
    <source>
        <strain evidence="1 2">L-15889</strain>
    </source>
</reference>
<gene>
    <name evidence="1" type="ORF">DAEQUDRAFT_729010</name>
</gene>
<evidence type="ECO:0000313" key="2">
    <source>
        <dbReference type="Proteomes" id="UP000076727"/>
    </source>
</evidence>
<protein>
    <submittedName>
        <fullName evidence="1">Uncharacterized protein</fullName>
    </submittedName>
</protein>
<organism evidence="1 2">
    <name type="scientific">Daedalea quercina L-15889</name>
    <dbReference type="NCBI Taxonomy" id="1314783"/>
    <lineage>
        <taxon>Eukaryota</taxon>
        <taxon>Fungi</taxon>
        <taxon>Dikarya</taxon>
        <taxon>Basidiomycota</taxon>
        <taxon>Agaricomycotina</taxon>
        <taxon>Agaricomycetes</taxon>
        <taxon>Polyporales</taxon>
        <taxon>Fomitopsis</taxon>
    </lineage>
</organism>
<name>A0A165NZL3_9APHY</name>
<dbReference type="Proteomes" id="UP000076727">
    <property type="component" value="Unassembled WGS sequence"/>
</dbReference>
<accession>A0A165NZL3</accession>
<evidence type="ECO:0000313" key="1">
    <source>
        <dbReference type="EMBL" id="KZT67574.1"/>
    </source>
</evidence>